<evidence type="ECO:0000313" key="2">
    <source>
        <dbReference type="EMBL" id="MDA0161812.1"/>
    </source>
</evidence>
<dbReference type="EMBL" id="JAPDOD010000014">
    <property type="protein sequence ID" value="MDA0161812.1"/>
    <property type="molecule type" value="Genomic_DNA"/>
</dbReference>
<dbReference type="InterPro" id="IPR010982">
    <property type="entry name" value="Lambda_DNA-bd_dom_sf"/>
</dbReference>
<accession>A0A9X3MV06</accession>
<dbReference type="InterPro" id="IPR001387">
    <property type="entry name" value="Cro/C1-type_HTH"/>
</dbReference>
<gene>
    <name evidence="2" type="ORF">OM076_16180</name>
</gene>
<proteinExistence type="predicted"/>
<dbReference type="PROSITE" id="PS50943">
    <property type="entry name" value="HTH_CROC1"/>
    <property type="match status" value="1"/>
</dbReference>
<evidence type="ECO:0000313" key="3">
    <source>
        <dbReference type="Proteomes" id="UP001149140"/>
    </source>
</evidence>
<dbReference type="CDD" id="cd00093">
    <property type="entry name" value="HTH_XRE"/>
    <property type="match status" value="1"/>
</dbReference>
<dbReference type="RefSeq" id="WP_270041029.1">
    <property type="nucleotide sequence ID" value="NZ_JAPDOD010000014.1"/>
</dbReference>
<organism evidence="2 3">
    <name type="scientific">Solirubrobacter ginsenosidimutans</name>
    <dbReference type="NCBI Taxonomy" id="490573"/>
    <lineage>
        <taxon>Bacteria</taxon>
        <taxon>Bacillati</taxon>
        <taxon>Actinomycetota</taxon>
        <taxon>Thermoleophilia</taxon>
        <taxon>Solirubrobacterales</taxon>
        <taxon>Solirubrobacteraceae</taxon>
        <taxon>Solirubrobacter</taxon>
    </lineage>
</organism>
<keyword evidence="3" id="KW-1185">Reference proteome</keyword>
<dbReference type="GO" id="GO:0003677">
    <property type="term" value="F:DNA binding"/>
    <property type="evidence" value="ECO:0007669"/>
    <property type="project" value="InterPro"/>
</dbReference>
<feature type="domain" description="HTH cro/C1-type" evidence="1">
    <location>
        <begin position="42"/>
        <end position="97"/>
    </location>
</feature>
<dbReference type="Proteomes" id="UP001149140">
    <property type="component" value="Unassembled WGS sequence"/>
</dbReference>
<dbReference type="SUPFAM" id="SSF47413">
    <property type="entry name" value="lambda repressor-like DNA-binding domains"/>
    <property type="match status" value="1"/>
</dbReference>
<dbReference type="AlphaFoldDB" id="A0A9X3MV06"/>
<reference evidence="2" key="1">
    <citation type="submission" date="2022-10" db="EMBL/GenBank/DDBJ databases">
        <title>The WGS of Solirubrobacter ginsenosidimutans DSM 21036.</title>
        <authorList>
            <person name="Jiang Z."/>
        </authorList>
    </citation>
    <scope>NUCLEOTIDE SEQUENCE</scope>
    <source>
        <strain evidence="2">DSM 21036</strain>
    </source>
</reference>
<comment type="caution">
    <text evidence="2">The sequence shown here is derived from an EMBL/GenBank/DDBJ whole genome shotgun (WGS) entry which is preliminary data.</text>
</comment>
<dbReference type="Pfam" id="PF13560">
    <property type="entry name" value="HTH_31"/>
    <property type="match status" value="1"/>
</dbReference>
<dbReference type="SMART" id="SM00530">
    <property type="entry name" value="HTH_XRE"/>
    <property type="match status" value="1"/>
</dbReference>
<protein>
    <submittedName>
        <fullName evidence="2">Helix-turn-helix domain-containing protein</fullName>
    </submittedName>
</protein>
<evidence type="ECO:0000259" key="1">
    <source>
        <dbReference type="PROSITE" id="PS50943"/>
    </source>
</evidence>
<sequence>MRATQQINNALLLDRQRADIVIRRKGEEVDGKETLELAGLRLREERERNGLTLDEAARELGLAHRSQLSRIERGERSLDSVVLRRAASLYGVAMEAFFTRPQTNGLVVKARRDDANVPAADEMARWGLRKLDEWRFVKREVDHRGL</sequence>
<dbReference type="Gene3D" id="1.10.260.40">
    <property type="entry name" value="lambda repressor-like DNA-binding domains"/>
    <property type="match status" value="1"/>
</dbReference>
<name>A0A9X3MV06_9ACTN</name>